<sequence>MKLSSASLQLRFSTVKGMHSMIMSSAADPGVQSSAPGWINSLMDTLGAPGAGIAIALENLFPPLPSEVILPLAGFAASTGQMNLIAALLWTTAGSVIGALALYGVGALLGRERTIAIASKLPLVKVSDIERTEAWFAKHGTKAVFFGRMIPIFRSLISVPAGVERMPIPVFLGLTTLGSAIWNTIFVLAGYLLGENWEDVVGYVSTYSKAVLVMAVLGVVAFIGVRVMKPGAGTRRKS</sequence>
<evidence type="ECO:0000256" key="3">
    <source>
        <dbReference type="ARBA" id="ARBA00022475"/>
    </source>
</evidence>
<evidence type="ECO:0000256" key="7">
    <source>
        <dbReference type="SAM" id="Phobius"/>
    </source>
</evidence>
<feature type="domain" description="VTT" evidence="8">
    <location>
        <begin position="64"/>
        <end position="191"/>
    </location>
</feature>
<dbReference type="EMBL" id="VDEQ01000172">
    <property type="protein sequence ID" value="MQS37169.1"/>
    <property type="molecule type" value="Genomic_DNA"/>
</dbReference>
<evidence type="ECO:0000256" key="4">
    <source>
        <dbReference type="ARBA" id="ARBA00022692"/>
    </source>
</evidence>
<accession>A0ABW9NVJ0</accession>
<dbReference type="Pfam" id="PF09335">
    <property type="entry name" value="VTT_dom"/>
    <property type="match status" value="1"/>
</dbReference>
<comment type="similarity">
    <text evidence="2">Belongs to the DedA family.</text>
</comment>
<protein>
    <submittedName>
        <fullName evidence="9">DedA family protein</fullName>
    </submittedName>
</protein>
<keyword evidence="3" id="KW-1003">Cell membrane</keyword>
<evidence type="ECO:0000313" key="10">
    <source>
        <dbReference type="Proteomes" id="UP000460558"/>
    </source>
</evidence>
<evidence type="ECO:0000256" key="2">
    <source>
        <dbReference type="ARBA" id="ARBA00010792"/>
    </source>
</evidence>
<organism evidence="9 10">
    <name type="scientific">Streptomyces katsurahamanus</name>
    <dbReference type="NCBI Taxonomy" id="2577098"/>
    <lineage>
        <taxon>Bacteria</taxon>
        <taxon>Bacillati</taxon>
        <taxon>Actinomycetota</taxon>
        <taxon>Actinomycetes</taxon>
        <taxon>Kitasatosporales</taxon>
        <taxon>Streptomycetaceae</taxon>
        <taxon>Streptomyces</taxon>
    </lineage>
</organism>
<dbReference type="PANTHER" id="PTHR42709:SF6">
    <property type="entry name" value="UNDECAPRENYL PHOSPHATE TRANSPORTER A"/>
    <property type="match status" value="1"/>
</dbReference>
<reference evidence="9 10" key="1">
    <citation type="submission" date="2019-06" db="EMBL/GenBank/DDBJ databases">
        <title>Comparative genomics and metabolomics analyses of clavulanic acid producing Streptomyces species provides insight into specialized metabolism and evolution of beta-lactam biosynthetic gene clusters.</title>
        <authorList>
            <person name="Moore M.A."/>
            <person name="Cruz-Morales P."/>
            <person name="Barona Gomez F."/>
            <person name="Kapil T."/>
        </authorList>
    </citation>
    <scope>NUCLEOTIDE SEQUENCE [LARGE SCALE GENOMIC DNA]</scope>
    <source>
        <strain evidence="9 10">T-272</strain>
    </source>
</reference>
<feature type="transmembrane region" description="Helical" evidence="7">
    <location>
        <begin position="170"/>
        <end position="194"/>
    </location>
</feature>
<evidence type="ECO:0000256" key="6">
    <source>
        <dbReference type="ARBA" id="ARBA00023136"/>
    </source>
</evidence>
<feature type="transmembrane region" description="Helical" evidence="7">
    <location>
        <begin position="206"/>
        <end position="228"/>
    </location>
</feature>
<keyword evidence="5 7" id="KW-1133">Transmembrane helix</keyword>
<evidence type="ECO:0000313" key="9">
    <source>
        <dbReference type="EMBL" id="MQS37169.1"/>
    </source>
</evidence>
<dbReference type="Proteomes" id="UP000460558">
    <property type="component" value="Unassembled WGS sequence"/>
</dbReference>
<evidence type="ECO:0000256" key="5">
    <source>
        <dbReference type="ARBA" id="ARBA00022989"/>
    </source>
</evidence>
<name>A0ABW9NVJ0_9ACTN</name>
<dbReference type="PANTHER" id="PTHR42709">
    <property type="entry name" value="ALKALINE PHOSPHATASE LIKE PROTEIN"/>
    <property type="match status" value="1"/>
</dbReference>
<keyword evidence="6 7" id="KW-0472">Membrane</keyword>
<comment type="caution">
    <text evidence="9">The sequence shown here is derived from an EMBL/GenBank/DDBJ whole genome shotgun (WGS) entry which is preliminary data.</text>
</comment>
<proteinExistence type="inferred from homology"/>
<keyword evidence="10" id="KW-1185">Reference proteome</keyword>
<dbReference type="InterPro" id="IPR032816">
    <property type="entry name" value="VTT_dom"/>
</dbReference>
<evidence type="ECO:0000259" key="8">
    <source>
        <dbReference type="Pfam" id="PF09335"/>
    </source>
</evidence>
<feature type="transmembrane region" description="Helical" evidence="7">
    <location>
        <begin position="84"/>
        <end position="110"/>
    </location>
</feature>
<gene>
    <name evidence="9" type="ORF">FFZ77_16520</name>
</gene>
<evidence type="ECO:0000256" key="1">
    <source>
        <dbReference type="ARBA" id="ARBA00004651"/>
    </source>
</evidence>
<comment type="subcellular location">
    <subcellularLocation>
        <location evidence="1">Cell membrane</location>
        <topology evidence="1">Multi-pass membrane protein</topology>
    </subcellularLocation>
</comment>
<keyword evidence="4 7" id="KW-0812">Transmembrane</keyword>
<dbReference type="InterPro" id="IPR051311">
    <property type="entry name" value="DedA_domain"/>
</dbReference>